<accession>A0AAD5KBC8</accession>
<organism evidence="3 4">
    <name type="scientific">Phascolomyces articulosus</name>
    <dbReference type="NCBI Taxonomy" id="60185"/>
    <lineage>
        <taxon>Eukaryota</taxon>
        <taxon>Fungi</taxon>
        <taxon>Fungi incertae sedis</taxon>
        <taxon>Mucoromycota</taxon>
        <taxon>Mucoromycotina</taxon>
        <taxon>Mucoromycetes</taxon>
        <taxon>Mucorales</taxon>
        <taxon>Lichtheimiaceae</taxon>
        <taxon>Phascolomyces</taxon>
    </lineage>
</organism>
<proteinExistence type="predicted"/>
<dbReference type="SUPFAM" id="SSF50965">
    <property type="entry name" value="Galactose oxidase, central domain"/>
    <property type="match status" value="1"/>
</dbReference>
<evidence type="ECO:0008006" key="5">
    <source>
        <dbReference type="Google" id="ProtNLM"/>
    </source>
</evidence>
<reference evidence="3" key="1">
    <citation type="journal article" date="2022" name="IScience">
        <title>Evolution of zygomycete secretomes and the origins of terrestrial fungal ecologies.</title>
        <authorList>
            <person name="Chang Y."/>
            <person name="Wang Y."/>
            <person name="Mondo S."/>
            <person name="Ahrendt S."/>
            <person name="Andreopoulos W."/>
            <person name="Barry K."/>
            <person name="Beard J."/>
            <person name="Benny G.L."/>
            <person name="Blankenship S."/>
            <person name="Bonito G."/>
            <person name="Cuomo C."/>
            <person name="Desiro A."/>
            <person name="Gervers K.A."/>
            <person name="Hundley H."/>
            <person name="Kuo A."/>
            <person name="LaButti K."/>
            <person name="Lang B.F."/>
            <person name="Lipzen A."/>
            <person name="O'Donnell K."/>
            <person name="Pangilinan J."/>
            <person name="Reynolds N."/>
            <person name="Sandor L."/>
            <person name="Smith M.E."/>
            <person name="Tsang A."/>
            <person name="Grigoriev I.V."/>
            <person name="Stajich J.E."/>
            <person name="Spatafora J.W."/>
        </authorList>
    </citation>
    <scope>NUCLEOTIDE SEQUENCE</scope>
    <source>
        <strain evidence="3">RSA 2281</strain>
    </source>
</reference>
<evidence type="ECO:0000256" key="1">
    <source>
        <dbReference type="SAM" id="MobiDB-lite"/>
    </source>
</evidence>
<feature type="region of interest" description="Disordered" evidence="1">
    <location>
        <begin position="972"/>
        <end position="1002"/>
    </location>
</feature>
<dbReference type="InterPro" id="IPR015915">
    <property type="entry name" value="Kelch-typ_b-propeller"/>
</dbReference>
<dbReference type="Gene3D" id="2.120.10.80">
    <property type="entry name" value="Kelch-type beta propeller"/>
    <property type="match status" value="2"/>
</dbReference>
<keyword evidence="2" id="KW-1133">Transmembrane helix</keyword>
<protein>
    <recommendedName>
        <fullName evidence="5">Galactose oxidase</fullName>
    </recommendedName>
</protein>
<feature type="transmembrane region" description="Helical" evidence="2">
    <location>
        <begin position="493"/>
        <end position="511"/>
    </location>
</feature>
<evidence type="ECO:0000256" key="2">
    <source>
        <dbReference type="SAM" id="Phobius"/>
    </source>
</evidence>
<sequence length="1002" mass="114892">MSRDLRNTYINPYRFFSSFFERNKDTMYVWGGIGRRSNERYLDLVPLFQSIYLNPENGDIDFSTINDEIFYNKTSQQSQNYEKYSSGGITILLPDNDRVLFFGGKRETNRKAQELGNITMNLEQYSFRTGNWTSLPVQVAPQQQYLRVNDDDDDDSQIVVVSSKNRAFFGATLAANGKINISGGAPQGNVTDIYDFWEYDPDLGMFSPIPETGLFYSNTARQFYPNQKGTGALPDGRIIYVTNISNYVKIFDTNIKRLIHQEVQGFETIRGTGNRYVNAFDESVVYSNVRSGGHAVLAPNNPRYIYVFGGCTPYNGYNEECYHDIAILDTEKWTWMSPASITGIPPKARDRGCVELLHDKYLVVSYGNSANVNWYNELNVLRLPNTSDPTGHFEWVTNITMDTIPANEDSVDNSSIVISYKSKKSSGAVPVHEGIIAGMAIGGILFVLCISFIIFRWGRKIRYIITSICQYFMWNPRVGEPQWTETFHFFTKLILCGIFIAYIIYMVLLIMKSPESTWIYSYQEDKIAFPDFRMCVDGFSVINDINVELNSMTPCQYIESEYIRMLNVTNNPTPLSNENGNGTTGTASPCWTFAPPHSFYMTKEEVLDGSKLRFSLKAHPMDWGDVNIFVEFYAHGANPNLVKYEDIPQPYLSKQELEDWTRTEFSFMPTSGNEYQFGYRQYAAISYQVQKHRYLTDAYWNRMGVSLIYDTKIELTTQSQMSITRNNTMSAITLDIYPRTFIKTVLEDQRNNTVVSATGPATGILGFLLALDRLLFGARPRSPWGVVQRWSPKRLKRSLHNHLYHAFGFLDRPIPHIYPVESRLFINNARNFILHDLTDTNAITDHNLHEQRLAIPSIEQQQSLYKIDIDESNEKAMDVIRLYDERIHILEMQMLEQQRRTQVQELLNNAYYHDPEVYQHLDKAFDNPPPPPSSTFSSLIFSSLMQQQIPPSSSPQDATKKLGSLYNKPYYFQQQQPESSSSVNRVTGESSASDIQTAVHLS</sequence>
<comment type="caution">
    <text evidence="3">The sequence shown here is derived from an EMBL/GenBank/DDBJ whole genome shotgun (WGS) entry which is preliminary data.</text>
</comment>
<evidence type="ECO:0000313" key="3">
    <source>
        <dbReference type="EMBL" id="KAI9277313.1"/>
    </source>
</evidence>
<keyword evidence="4" id="KW-1185">Reference proteome</keyword>
<feature type="compositionally biased region" description="Polar residues" evidence="1">
    <location>
        <begin position="972"/>
        <end position="996"/>
    </location>
</feature>
<dbReference type="InterPro" id="IPR011043">
    <property type="entry name" value="Gal_Oxase/kelch_b-propeller"/>
</dbReference>
<keyword evidence="2" id="KW-0472">Membrane</keyword>
<dbReference type="AlphaFoldDB" id="A0AAD5KBC8"/>
<gene>
    <name evidence="3" type="ORF">BDA99DRAFT_532382</name>
</gene>
<name>A0AAD5KBC8_9FUNG</name>
<evidence type="ECO:0000313" key="4">
    <source>
        <dbReference type="Proteomes" id="UP001209540"/>
    </source>
</evidence>
<dbReference type="EMBL" id="JAIXMP010000002">
    <property type="protein sequence ID" value="KAI9277313.1"/>
    <property type="molecule type" value="Genomic_DNA"/>
</dbReference>
<keyword evidence="2" id="KW-0812">Transmembrane</keyword>
<dbReference type="Proteomes" id="UP001209540">
    <property type="component" value="Unassembled WGS sequence"/>
</dbReference>
<feature type="transmembrane region" description="Helical" evidence="2">
    <location>
        <begin position="434"/>
        <end position="455"/>
    </location>
</feature>
<reference evidence="3" key="2">
    <citation type="submission" date="2023-02" db="EMBL/GenBank/DDBJ databases">
        <authorList>
            <consortium name="DOE Joint Genome Institute"/>
            <person name="Mondo S.J."/>
            <person name="Chang Y."/>
            <person name="Wang Y."/>
            <person name="Ahrendt S."/>
            <person name="Andreopoulos W."/>
            <person name="Barry K."/>
            <person name="Beard J."/>
            <person name="Benny G.L."/>
            <person name="Blankenship S."/>
            <person name="Bonito G."/>
            <person name="Cuomo C."/>
            <person name="Desiro A."/>
            <person name="Gervers K.A."/>
            <person name="Hundley H."/>
            <person name="Kuo A."/>
            <person name="LaButti K."/>
            <person name="Lang B.F."/>
            <person name="Lipzen A."/>
            <person name="O'Donnell K."/>
            <person name="Pangilinan J."/>
            <person name="Reynolds N."/>
            <person name="Sandor L."/>
            <person name="Smith M.W."/>
            <person name="Tsang A."/>
            <person name="Grigoriev I.V."/>
            <person name="Stajich J.E."/>
            <person name="Spatafora J.W."/>
        </authorList>
    </citation>
    <scope>NUCLEOTIDE SEQUENCE</scope>
    <source>
        <strain evidence="3">RSA 2281</strain>
    </source>
</reference>